<feature type="compositionally biased region" description="Polar residues" evidence="1">
    <location>
        <begin position="504"/>
        <end position="523"/>
    </location>
</feature>
<protein>
    <submittedName>
        <fullName evidence="3 4">Uncharacterized protein LOC107476039</fullName>
    </submittedName>
</protein>
<organism evidence="2 3">
    <name type="scientific">Arachis duranensis</name>
    <name type="common">Wild peanut</name>
    <dbReference type="NCBI Taxonomy" id="130453"/>
    <lineage>
        <taxon>Eukaryota</taxon>
        <taxon>Viridiplantae</taxon>
        <taxon>Streptophyta</taxon>
        <taxon>Embryophyta</taxon>
        <taxon>Tracheophyta</taxon>
        <taxon>Spermatophyta</taxon>
        <taxon>Magnoliopsida</taxon>
        <taxon>eudicotyledons</taxon>
        <taxon>Gunneridae</taxon>
        <taxon>Pentapetalae</taxon>
        <taxon>rosids</taxon>
        <taxon>fabids</taxon>
        <taxon>Fabales</taxon>
        <taxon>Fabaceae</taxon>
        <taxon>Papilionoideae</taxon>
        <taxon>50 kb inversion clade</taxon>
        <taxon>dalbergioids sensu lato</taxon>
        <taxon>Dalbergieae</taxon>
        <taxon>Pterocarpus clade</taxon>
        <taxon>Arachis</taxon>
    </lineage>
</organism>
<gene>
    <name evidence="3 4" type="primary">LOC107476039</name>
</gene>
<dbReference type="PANTHER" id="PTHR34560:SF8">
    <property type="entry name" value="START-LIKE DOMAIN-CONTAINING PROTEIN-RELATED"/>
    <property type="match status" value="1"/>
</dbReference>
<sequence length="603" mass="68018">MEKKQKIVQYRERLDRTLASPDLTNDEMLKRLVESQLVCSSEQEVEGYKQKLVEMKTAEISNFLDMLRSASSDDSGRSNTSHADWKLKQDTDEFRVMYREGPEGTPFHTLLVEGYVDAPLDVCLCISWEASLYKKWWPQSTVPTFKILACECLHKVRIGEQISLVRMKVSWPLSMREAIVYYYLFEYFQDDLIVVLTNSVPESNGVNSTINGLNEVIPEAKDVVRVDLVGGFALQKVTSERSYFRTIANMDIKLDFVPPSLINFISRQLIGNGFRLYKKTVASMMSHGEEELSKALGDPLYVRIRESLYSSNGSKAKVNEELELKQDADILPAEEDLIESKQDKAKVAAEEDKSNRYANSTTSMVVNGVVADSSKTFSEIIEVDSEEIIQIAEEDKEVNDIPKEEVDISVLKSTKSVYISSEVAQALETLDKAISVVRQYKLHSRTSSFSFPTEKPPSMNNDGWVDLHSAEFTSPSSRNEVAVEVTNRDIPEGTSQEATSINSDFRYTGTNSNSNAVDSNIPTSPEKRATTPALSKDMVTLDQTICNNKQLKFDSVQDMSLDDPNKSSDKKKINTIVPQDMSSNLSKEPSRRRRKLAYLCFLL</sequence>
<dbReference type="KEGG" id="adu:107476039"/>
<evidence type="ECO:0000313" key="3">
    <source>
        <dbReference type="RefSeq" id="XP_015951269.1"/>
    </source>
</evidence>
<name>A0A6P4CIE1_ARADU</name>
<dbReference type="AlphaFoldDB" id="A0A6P4CIE1"/>
<dbReference type="SUPFAM" id="SSF55961">
    <property type="entry name" value="Bet v1-like"/>
    <property type="match status" value="1"/>
</dbReference>
<reference evidence="3 4" key="2">
    <citation type="submission" date="2025-04" db="UniProtKB">
        <authorList>
            <consortium name="RefSeq"/>
        </authorList>
    </citation>
    <scope>IDENTIFICATION</scope>
    <source>
        <tissue evidence="3 4">Whole plant</tissue>
    </source>
</reference>
<dbReference type="PANTHER" id="PTHR34560">
    <property type="entry name" value="POLYKETIDE CYCLASE/DEHYDRASE/LIPID TRANSPORT SUPERFAMILY PROTEIN"/>
    <property type="match status" value="1"/>
</dbReference>
<dbReference type="OrthoDB" id="17317at2759"/>
<dbReference type="RefSeq" id="XP_015951269.1">
    <property type="nucleotide sequence ID" value="XM_016095783.3"/>
</dbReference>
<evidence type="ECO:0000313" key="2">
    <source>
        <dbReference type="Proteomes" id="UP000515211"/>
    </source>
</evidence>
<dbReference type="SMR" id="A0A6P4CIE1"/>
<accession>A0A6P4CIE1</accession>
<dbReference type="Proteomes" id="UP000515211">
    <property type="component" value="Chromosome 2"/>
</dbReference>
<reference evidence="2" key="1">
    <citation type="journal article" date="2016" name="Nat. Genet.">
        <title>The genome sequences of Arachis duranensis and Arachis ipaensis, the diploid ancestors of cultivated peanut.</title>
        <authorList>
            <person name="Bertioli D.J."/>
            <person name="Cannon S.B."/>
            <person name="Froenicke L."/>
            <person name="Huang G."/>
            <person name="Farmer A.D."/>
            <person name="Cannon E.K."/>
            <person name="Liu X."/>
            <person name="Gao D."/>
            <person name="Clevenger J."/>
            <person name="Dash S."/>
            <person name="Ren L."/>
            <person name="Moretzsohn M.C."/>
            <person name="Shirasawa K."/>
            <person name="Huang W."/>
            <person name="Vidigal B."/>
            <person name="Abernathy B."/>
            <person name="Chu Y."/>
            <person name="Niederhuth C.E."/>
            <person name="Umale P."/>
            <person name="Araujo A.C."/>
            <person name="Kozik A."/>
            <person name="Kim K.D."/>
            <person name="Burow M.D."/>
            <person name="Varshney R.K."/>
            <person name="Wang X."/>
            <person name="Zhang X."/>
            <person name="Barkley N."/>
            <person name="Guimaraes P.M."/>
            <person name="Isobe S."/>
            <person name="Guo B."/>
            <person name="Liao B."/>
            <person name="Stalker H.T."/>
            <person name="Schmitz R.J."/>
            <person name="Scheffler B.E."/>
            <person name="Leal-Bertioli S.C."/>
            <person name="Xun X."/>
            <person name="Jackson S.A."/>
            <person name="Michelmore R."/>
            <person name="Ozias-Akins P."/>
        </authorList>
    </citation>
    <scope>NUCLEOTIDE SEQUENCE [LARGE SCALE GENOMIC DNA]</scope>
    <source>
        <strain evidence="2">cv. V14167</strain>
    </source>
</reference>
<evidence type="ECO:0000256" key="1">
    <source>
        <dbReference type="SAM" id="MobiDB-lite"/>
    </source>
</evidence>
<proteinExistence type="predicted"/>
<dbReference type="Gene3D" id="3.30.530.20">
    <property type="match status" value="1"/>
</dbReference>
<dbReference type="RefSeq" id="XP_015951270.1">
    <property type="nucleotide sequence ID" value="XM_016095784.3"/>
</dbReference>
<dbReference type="InterPro" id="IPR023393">
    <property type="entry name" value="START-like_dom_sf"/>
</dbReference>
<feature type="region of interest" description="Disordered" evidence="1">
    <location>
        <begin position="504"/>
        <end position="529"/>
    </location>
</feature>
<keyword evidence="2" id="KW-1185">Reference proteome</keyword>
<dbReference type="GeneID" id="107476039"/>
<evidence type="ECO:0000313" key="4">
    <source>
        <dbReference type="RefSeq" id="XP_015951270.1"/>
    </source>
</evidence>